<keyword evidence="3" id="KW-1185">Reference proteome</keyword>
<dbReference type="RefSeq" id="WP_196151791.1">
    <property type="nucleotide sequence ID" value="NZ_JADMLG010000011.1"/>
</dbReference>
<feature type="compositionally biased region" description="Basic and acidic residues" evidence="1">
    <location>
        <begin position="79"/>
        <end position="88"/>
    </location>
</feature>
<evidence type="ECO:0000313" key="2">
    <source>
        <dbReference type="EMBL" id="MBH0779474.1"/>
    </source>
</evidence>
<dbReference type="AlphaFoldDB" id="A0A931IDL3"/>
<dbReference type="Proteomes" id="UP000655751">
    <property type="component" value="Unassembled WGS sequence"/>
</dbReference>
<dbReference type="EMBL" id="JADMLG010000011">
    <property type="protein sequence ID" value="MBH0779474.1"/>
    <property type="molecule type" value="Genomic_DNA"/>
</dbReference>
<comment type="caution">
    <text evidence="2">The sequence shown here is derived from an EMBL/GenBank/DDBJ whole genome shotgun (WGS) entry which is preliminary data.</text>
</comment>
<accession>A0A931IDL3</accession>
<feature type="region of interest" description="Disordered" evidence="1">
    <location>
        <begin position="69"/>
        <end position="99"/>
    </location>
</feature>
<reference evidence="2" key="1">
    <citation type="submission" date="2020-11" db="EMBL/GenBank/DDBJ databases">
        <title>Nocardia NEAU-351.nov., a novel actinomycete isolated from the cow dung.</title>
        <authorList>
            <person name="Zhang X."/>
        </authorList>
    </citation>
    <scope>NUCLEOTIDE SEQUENCE</scope>
    <source>
        <strain evidence="2">NEAU-351</strain>
    </source>
</reference>
<proteinExistence type="predicted"/>
<evidence type="ECO:0000256" key="1">
    <source>
        <dbReference type="SAM" id="MobiDB-lite"/>
    </source>
</evidence>
<gene>
    <name evidence="2" type="ORF">IT779_24710</name>
</gene>
<protein>
    <submittedName>
        <fullName evidence="2">Uncharacterized protein</fullName>
    </submittedName>
</protein>
<organism evidence="2 3">
    <name type="scientific">Nocardia bovistercoris</name>
    <dbReference type="NCBI Taxonomy" id="2785916"/>
    <lineage>
        <taxon>Bacteria</taxon>
        <taxon>Bacillati</taxon>
        <taxon>Actinomycetota</taxon>
        <taxon>Actinomycetes</taxon>
        <taxon>Mycobacteriales</taxon>
        <taxon>Nocardiaceae</taxon>
        <taxon>Nocardia</taxon>
    </lineage>
</organism>
<name>A0A931IDL3_9NOCA</name>
<evidence type="ECO:0000313" key="3">
    <source>
        <dbReference type="Proteomes" id="UP000655751"/>
    </source>
</evidence>
<sequence length="352" mass="38480">MSDTNIPDRLEQLEERITALEGYRAQQDSDQQPHDEFTAFLGGIAHTLCTPRTFTEHIGELLITVGTLLSRPTPDTDPAPDRPEHEPETDTLDPPPEDIPVSPRVELWRNHTRGTPELAAPTRTDDEIGTLLPTLAFRLGEADRARLEAEAGHHGLSIELDGSDSDEVDRLLGEHAARFGGAVETMLALVRTGGGLWHFPPGQKATRLAPELYRRQLLATAGSLGTSQNVVEAAVNLDRQLRAVVPVAGTGTSARLVAPPRDSRWWTRILDPSAEAVAAVCAADPRECRVFYPEIGMSLRELEQKTTIETKPTRFPADRPNTVLWPLRPSVSDPKSPESFSILGDCIVGSTP</sequence>